<dbReference type="AlphaFoldDB" id="A0A7W6NW76"/>
<reference evidence="1 2" key="1">
    <citation type="submission" date="2020-08" db="EMBL/GenBank/DDBJ databases">
        <title>Genomic Encyclopedia of Type Strains, Phase IV (KMG-IV): sequencing the most valuable type-strain genomes for metagenomic binning, comparative biology and taxonomic classification.</title>
        <authorList>
            <person name="Goeker M."/>
        </authorList>
    </citation>
    <scope>NUCLEOTIDE SEQUENCE [LARGE SCALE GENOMIC DNA]</scope>
    <source>
        <strain evidence="1 2">DSM 101806</strain>
    </source>
</reference>
<sequence>MIYSQVPATPMKETASMQNAHFSALSAKHSVLDQRIAAESQRPQPDQLVLASLKKQKLRIKEEMARPS</sequence>
<dbReference type="Pfam" id="PF04325">
    <property type="entry name" value="DUF465"/>
    <property type="match status" value="1"/>
</dbReference>
<proteinExistence type="predicted"/>
<dbReference type="InterPro" id="IPR038444">
    <property type="entry name" value="DUF465_sf"/>
</dbReference>
<evidence type="ECO:0008006" key="3">
    <source>
        <dbReference type="Google" id="ProtNLM"/>
    </source>
</evidence>
<dbReference type="Gene3D" id="6.10.280.50">
    <property type="match status" value="1"/>
</dbReference>
<evidence type="ECO:0000313" key="1">
    <source>
        <dbReference type="EMBL" id="MBB4097386.1"/>
    </source>
</evidence>
<dbReference type="InterPro" id="IPR007420">
    <property type="entry name" value="DUF465"/>
</dbReference>
<name>A0A7W6NW76_9SPHN</name>
<dbReference type="Proteomes" id="UP000557392">
    <property type="component" value="Unassembled WGS sequence"/>
</dbReference>
<gene>
    <name evidence="1" type="ORF">GGR46_000919</name>
</gene>
<comment type="caution">
    <text evidence="1">The sequence shown here is derived from an EMBL/GenBank/DDBJ whole genome shotgun (WGS) entry which is preliminary data.</text>
</comment>
<accession>A0A7W6NW76</accession>
<organism evidence="1 2">
    <name type="scientific">Sphingomonas kyeonggiensis</name>
    <dbReference type="NCBI Taxonomy" id="1268553"/>
    <lineage>
        <taxon>Bacteria</taxon>
        <taxon>Pseudomonadati</taxon>
        <taxon>Pseudomonadota</taxon>
        <taxon>Alphaproteobacteria</taxon>
        <taxon>Sphingomonadales</taxon>
        <taxon>Sphingomonadaceae</taxon>
        <taxon>Sphingomonas</taxon>
    </lineage>
</organism>
<dbReference type="EMBL" id="JACIEH010000001">
    <property type="protein sequence ID" value="MBB4097386.1"/>
    <property type="molecule type" value="Genomic_DNA"/>
</dbReference>
<evidence type="ECO:0000313" key="2">
    <source>
        <dbReference type="Proteomes" id="UP000557392"/>
    </source>
</evidence>
<keyword evidence="2" id="KW-1185">Reference proteome</keyword>
<protein>
    <recommendedName>
        <fullName evidence="3">DUF465 domain-containing protein</fullName>
    </recommendedName>
</protein>